<evidence type="ECO:0000313" key="3">
    <source>
        <dbReference type="Proteomes" id="UP000278907"/>
    </source>
</evidence>
<dbReference type="Proteomes" id="UP000278907">
    <property type="component" value="Unassembled WGS sequence"/>
</dbReference>
<name>A0ABX9Q315_9BACT</name>
<keyword evidence="2" id="KW-0240">DNA-directed RNA polymerase</keyword>
<keyword evidence="2" id="KW-0548">Nucleotidyltransferase</keyword>
<sequence>VKDIFCQSSGVVEVTQKNDILREIVIKPGEIHLTDDPETASSKNGSLANPGQEVMPGLTIDQMRYIEYVESPEGPALLLRPVTEFTVPDEPSVPSQESTTEESGRSIRLRAIQRIPYKDGDRVKSVEGLELLRTQLILEIDQDAQLAADIELVPDETDPEVLRLQ</sequence>
<feature type="region of interest" description="Disordered" evidence="1">
    <location>
        <begin position="86"/>
        <end position="105"/>
    </location>
</feature>
<proteinExistence type="predicted"/>
<accession>A0ABX9Q315</accession>
<feature type="region of interest" description="Disordered" evidence="1">
    <location>
        <begin position="32"/>
        <end position="54"/>
    </location>
</feature>
<feature type="compositionally biased region" description="Polar residues" evidence="1">
    <location>
        <begin position="39"/>
        <end position="49"/>
    </location>
</feature>
<dbReference type="GO" id="GO:0003899">
    <property type="term" value="F:DNA-directed RNA polymerase activity"/>
    <property type="evidence" value="ECO:0007669"/>
    <property type="project" value="UniProtKB-EC"/>
</dbReference>
<gene>
    <name evidence="2" type="primary">rpoC2</name>
    <name evidence="2" type="ORF">D7Y13_42255</name>
</gene>
<organism evidence="2 3">
    <name type="scientific">Corallococcus praedator</name>
    <dbReference type="NCBI Taxonomy" id="2316724"/>
    <lineage>
        <taxon>Bacteria</taxon>
        <taxon>Pseudomonadati</taxon>
        <taxon>Myxococcota</taxon>
        <taxon>Myxococcia</taxon>
        <taxon>Myxococcales</taxon>
        <taxon>Cystobacterineae</taxon>
        <taxon>Myxococcaceae</taxon>
        <taxon>Corallococcus</taxon>
    </lineage>
</organism>
<protein>
    <submittedName>
        <fullName evidence="2">DNA-directed RNA polymerase subunit beta</fullName>
        <ecNumber evidence="2">2.7.7.6</ecNumber>
    </submittedName>
</protein>
<feature type="non-terminal residue" evidence="2">
    <location>
        <position position="1"/>
    </location>
</feature>
<dbReference type="EMBL" id="RAWI01000876">
    <property type="protein sequence ID" value="RKH86168.1"/>
    <property type="molecule type" value="Genomic_DNA"/>
</dbReference>
<feature type="non-terminal residue" evidence="2">
    <location>
        <position position="165"/>
    </location>
</feature>
<dbReference type="EC" id="2.7.7.6" evidence="2"/>
<reference evidence="2 3" key="1">
    <citation type="submission" date="2018-09" db="EMBL/GenBank/DDBJ databases">
        <authorList>
            <person name="Livingstone P.G."/>
            <person name="Whitworth D.E."/>
        </authorList>
    </citation>
    <scope>NUCLEOTIDE SEQUENCE [LARGE SCALE GENOMIC DNA]</scope>
    <source>
        <strain evidence="2 3">CA031B</strain>
    </source>
</reference>
<keyword evidence="2" id="KW-0804">Transcription</keyword>
<comment type="caution">
    <text evidence="2">The sequence shown here is derived from an EMBL/GenBank/DDBJ whole genome shotgun (WGS) entry which is preliminary data.</text>
</comment>
<evidence type="ECO:0000313" key="2">
    <source>
        <dbReference type="EMBL" id="RKH86168.1"/>
    </source>
</evidence>
<keyword evidence="3" id="KW-1185">Reference proteome</keyword>
<keyword evidence="2" id="KW-0808">Transferase</keyword>
<dbReference type="GO" id="GO:0000428">
    <property type="term" value="C:DNA-directed RNA polymerase complex"/>
    <property type="evidence" value="ECO:0007669"/>
    <property type="project" value="UniProtKB-KW"/>
</dbReference>
<evidence type="ECO:0000256" key="1">
    <source>
        <dbReference type="SAM" id="MobiDB-lite"/>
    </source>
</evidence>